<reference evidence="3 4" key="1">
    <citation type="submission" date="2024-02" db="EMBL/GenBank/DDBJ databases">
        <authorList>
            <person name="Chen Y."/>
            <person name="Shah S."/>
            <person name="Dougan E. K."/>
            <person name="Thang M."/>
            <person name="Chan C."/>
        </authorList>
    </citation>
    <scope>NUCLEOTIDE SEQUENCE [LARGE SCALE GENOMIC DNA]</scope>
</reference>
<evidence type="ECO:0000313" key="4">
    <source>
        <dbReference type="Proteomes" id="UP001642464"/>
    </source>
</evidence>
<evidence type="ECO:0000259" key="2">
    <source>
        <dbReference type="Pfam" id="PF03109"/>
    </source>
</evidence>
<dbReference type="InterPro" id="IPR004147">
    <property type="entry name" value="ABC1_dom"/>
</dbReference>
<dbReference type="CDD" id="cd05121">
    <property type="entry name" value="ABC1_ADCK3-like"/>
    <property type="match status" value="1"/>
</dbReference>
<feature type="domain" description="ABC1 atypical kinase-like" evidence="2">
    <location>
        <begin position="368"/>
        <end position="425"/>
    </location>
</feature>
<keyword evidence="1" id="KW-0472">Membrane</keyword>
<keyword evidence="1" id="KW-1133">Transmembrane helix</keyword>
<dbReference type="Proteomes" id="UP001642464">
    <property type="component" value="Unassembled WGS sequence"/>
</dbReference>
<evidence type="ECO:0000256" key="1">
    <source>
        <dbReference type="SAM" id="Phobius"/>
    </source>
</evidence>
<dbReference type="SUPFAM" id="SSF56112">
    <property type="entry name" value="Protein kinase-like (PK-like)"/>
    <property type="match status" value="1"/>
</dbReference>
<dbReference type="PANTHER" id="PTHR43173:SF34">
    <property type="entry name" value="ABC1 ATYPICAL KINASE-LIKE DOMAIN-CONTAINING PROTEIN"/>
    <property type="match status" value="1"/>
</dbReference>
<comment type="caution">
    <text evidence="3">The sequence shown here is derived from an EMBL/GenBank/DDBJ whole genome shotgun (WGS) entry which is preliminary data.</text>
</comment>
<dbReference type="InterPro" id="IPR011009">
    <property type="entry name" value="Kinase-like_dom_sf"/>
</dbReference>
<accession>A0ABP0MPP1</accession>
<protein>
    <recommendedName>
        <fullName evidence="2">ABC1 atypical kinase-like domain-containing protein</fullName>
    </recommendedName>
</protein>
<keyword evidence="1" id="KW-0812">Transmembrane</keyword>
<dbReference type="PROSITE" id="PS51257">
    <property type="entry name" value="PROKAR_LIPOPROTEIN"/>
    <property type="match status" value="1"/>
</dbReference>
<gene>
    <name evidence="3" type="ORF">SCF082_LOCUS29085</name>
</gene>
<keyword evidence="4" id="KW-1185">Reference proteome</keyword>
<dbReference type="PANTHER" id="PTHR43173">
    <property type="entry name" value="ABC1 FAMILY PROTEIN"/>
    <property type="match status" value="1"/>
</dbReference>
<dbReference type="EMBL" id="CAXAMM010023313">
    <property type="protein sequence ID" value="CAK9053414.1"/>
    <property type="molecule type" value="Genomic_DNA"/>
</dbReference>
<feature type="transmembrane region" description="Helical" evidence="1">
    <location>
        <begin position="12"/>
        <end position="32"/>
    </location>
</feature>
<dbReference type="InterPro" id="IPR051130">
    <property type="entry name" value="Mito_struct-func_regulator"/>
</dbReference>
<proteinExistence type="predicted"/>
<sequence>MLRWSQKSIARRAGRALLGAGCVGGAGCIFLYSTDPSFERSVRFWRHTGPIVAHYFLERWCSTDEADRDARFQRLHSLYAAKAREVVEELRGMFVKVAQVLSVRPEAVPEQYRNEFRKLQDCAPAARWDPIRHVLERDLGAPVAEVFDQIDQEPLGAASIGQAHRVVWQGRPAVVKVQYPDAAAMLRADFRCLELLLWLVSQDALTILQQVRQQFATELDYESEASHLRELHDAFQVAPDFKGRVVLPEPIPELTSGHVIGMGFLDGPKLEVALRSRLEALGVDLGKQGIGEWLAAQQRNGINKNFSTVQDAESSGSEESSTSFPWNRLTVVLRWVSLDAMLWLARKLANLRSGTGPTADLHSALRLVLDAHGYQLFFCPIFNADPHPGNILMMPDGRIGLIDFGQCRRLTSEQKAGLARLLQAVSQPVSPEADRQVAAAFEATGVKTKHGDPEFLALLPRLMFSRIHTEWVRGDIKETLQRDRIVEVPVHMVMAYRTAMLLRGLCLVLQAALGAICPKRPETSKQFQTLFLSPEPNDRKTHRLPKHGALGQSDGYKRPVEWQSHWQSHGRNQAIFSFIKLNKWVRILKSP</sequence>
<feature type="domain" description="ABC1 atypical kinase-like" evidence="2">
    <location>
        <begin position="118"/>
        <end position="271"/>
    </location>
</feature>
<name>A0ABP0MPP1_9DINO</name>
<evidence type="ECO:0000313" key="3">
    <source>
        <dbReference type="EMBL" id="CAK9053414.1"/>
    </source>
</evidence>
<organism evidence="3 4">
    <name type="scientific">Durusdinium trenchii</name>
    <dbReference type="NCBI Taxonomy" id="1381693"/>
    <lineage>
        <taxon>Eukaryota</taxon>
        <taxon>Sar</taxon>
        <taxon>Alveolata</taxon>
        <taxon>Dinophyceae</taxon>
        <taxon>Suessiales</taxon>
        <taxon>Symbiodiniaceae</taxon>
        <taxon>Durusdinium</taxon>
    </lineage>
</organism>
<dbReference type="Pfam" id="PF03109">
    <property type="entry name" value="ABC1"/>
    <property type="match status" value="2"/>
</dbReference>